<dbReference type="SUPFAM" id="SSF52200">
    <property type="entry name" value="Toll/Interleukin receptor TIR domain"/>
    <property type="match status" value="1"/>
</dbReference>
<dbReference type="GO" id="GO:0006952">
    <property type="term" value="P:defense response"/>
    <property type="evidence" value="ECO:0007669"/>
    <property type="project" value="UniProtKB-KW"/>
</dbReference>
<dbReference type="SUPFAM" id="SSF52540">
    <property type="entry name" value="P-loop containing nucleoside triphosphate hydrolases"/>
    <property type="match status" value="1"/>
</dbReference>
<sequence length="878" mass="101045">MASSLKPERIYHVFLSFRGEDVRNSFLNHLYTTLDHNGFYTYVDSKELRKGEQIAPTLMKAIEESHIAIIVFSKNYASSRWCLEEVAKIMDCKEEIDLTVFPLFYKVDPGEVRTPRERYKKAMVEHESKLGKDSKALKRWEKALSDASNLSGWHLKDGDESELLQRIVTEISTHLNWTLLHVAMHPVGIESRVVRLKWMLNLKSNDVLMVGLWGHGGIGKTTLAKAVYNDIFRQFENSCFLANVREISKDCKDLIALQEKLLFETLALRERLVVSNVDRGINLIQERLCHKKVFLILDDVNDLHQLHALVGEGKWFHNGSRIIITTRDNHLLTYLGIDQDHVYEVRELDDNDARELFMDSVLNHAKGLPLALEVLGSFLRGRREYEWESALDDISTAPKKGINDVLKISYDGLEPKVKEIFLHIACFFKGWDSEYVKKILMERSLIRIESGNIQMHDLIQLMGMDIVIQESDDLGRRSRLWLYDDVVDVLSSNMGNCAVKAIVLQSPEPTKICIGPDALTKMRRMRLLILCNINFSQCQSLVCMLDLSCTPNLEELYLQNCKNLVEAHESIAYHEKLQVLDFRGCSELSVFPNELKLGGTAIKELPASIENLVSLEEMHIHDCKDLEHLPSSIYKLQNLENLHISSCTNLVEFTKYEDLVDPCMKTILSKLNLSRNKITSLPTSISKRHHLSYIRAINCHQLQVIPELPPFLRGLRTDNCKSLQNYGDLTSVHDFVHRGIKCKIGGLRKSSKYKVILHCMHTCMLMQARINGSLLVYRDLIPIVTNKRGYFLMIYLCFSFWNTLLFSLKERCQSGFSLLKRIPFLSWLQKNCMANFLDLFSALLSIRIIMRRKVQSHIVLFPMLMEKCGKFVRSSSSL</sequence>
<dbReference type="InterPro" id="IPR003593">
    <property type="entry name" value="AAA+_ATPase"/>
</dbReference>
<dbReference type="InterPro" id="IPR002182">
    <property type="entry name" value="NB-ARC"/>
</dbReference>
<dbReference type="FunFam" id="3.40.50.10140:FF:000007">
    <property type="entry name" value="Disease resistance protein (TIR-NBS-LRR class)"/>
    <property type="match status" value="1"/>
</dbReference>
<keyword evidence="1" id="KW-0433">Leucine-rich repeat</keyword>
<evidence type="ECO:0000256" key="1">
    <source>
        <dbReference type="ARBA" id="ARBA00022614"/>
    </source>
</evidence>
<protein>
    <recommendedName>
        <fullName evidence="5">TIR domain-containing protein</fullName>
    </recommendedName>
</protein>
<dbReference type="SMART" id="SM00255">
    <property type="entry name" value="TIR"/>
    <property type="match status" value="1"/>
</dbReference>
<dbReference type="Gene3D" id="3.40.50.10140">
    <property type="entry name" value="Toll/interleukin-1 receptor homology (TIR) domain"/>
    <property type="match status" value="1"/>
</dbReference>
<dbReference type="PRINTS" id="PR00364">
    <property type="entry name" value="DISEASERSIST"/>
</dbReference>
<dbReference type="Pfam" id="PF01582">
    <property type="entry name" value="TIR"/>
    <property type="match status" value="1"/>
</dbReference>
<dbReference type="Gene3D" id="3.40.50.300">
    <property type="entry name" value="P-loop containing nucleotide triphosphate hydrolases"/>
    <property type="match status" value="1"/>
</dbReference>
<dbReference type="InParanoid" id="A0A059C5W7"/>
<dbReference type="Gene3D" id="1.10.8.430">
    <property type="entry name" value="Helical domain of apoptotic protease-activating factors"/>
    <property type="match status" value="1"/>
</dbReference>
<organism evidence="6">
    <name type="scientific">Eucalyptus grandis</name>
    <name type="common">Flooded gum</name>
    <dbReference type="NCBI Taxonomy" id="71139"/>
    <lineage>
        <taxon>Eukaryota</taxon>
        <taxon>Viridiplantae</taxon>
        <taxon>Streptophyta</taxon>
        <taxon>Embryophyta</taxon>
        <taxon>Tracheophyta</taxon>
        <taxon>Spermatophyta</taxon>
        <taxon>Magnoliopsida</taxon>
        <taxon>eudicotyledons</taxon>
        <taxon>Gunneridae</taxon>
        <taxon>Pentapetalae</taxon>
        <taxon>rosids</taxon>
        <taxon>malvids</taxon>
        <taxon>Myrtales</taxon>
        <taxon>Myrtaceae</taxon>
        <taxon>Myrtoideae</taxon>
        <taxon>Eucalypteae</taxon>
        <taxon>Eucalyptus</taxon>
    </lineage>
</organism>
<dbReference type="InterPro" id="IPR032675">
    <property type="entry name" value="LRR_dom_sf"/>
</dbReference>
<feature type="domain" description="TIR" evidence="5">
    <location>
        <begin position="9"/>
        <end position="175"/>
    </location>
</feature>
<gene>
    <name evidence="6" type="ORF">EUGRSUZ_E02206</name>
</gene>
<keyword evidence="2" id="KW-0677">Repeat</keyword>
<dbReference type="OMA" id="YIRAINC"/>
<dbReference type="InterPro" id="IPR042197">
    <property type="entry name" value="Apaf_helical"/>
</dbReference>
<dbReference type="InterPro" id="IPR000157">
    <property type="entry name" value="TIR_dom"/>
</dbReference>
<proteinExistence type="predicted"/>
<dbReference type="GO" id="GO:0007165">
    <property type="term" value="P:signal transduction"/>
    <property type="evidence" value="ECO:0007669"/>
    <property type="project" value="InterPro"/>
</dbReference>
<evidence type="ECO:0000313" key="6">
    <source>
        <dbReference type="EMBL" id="KCW73634.1"/>
    </source>
</evidence>
<evidence type="ECO:0000259" key="5">
    <source>
        <dbReference type="PROSITE" id="PS50104"/>
    </source>
</evidence>
<dbReference type="InterPro" id="IPR001611">
    <property type="entry name" value="Leu-rich_rpt"/>
</dbReference>
<dbReference type="Pfam" id="PF00931">
    <property type="entry name" value="NB-ARC"/>
    <property type="match status" value="1"/>
</dbReference>
<dbReference type="InterPro" id="IPR044974">
    <property type="entry name" value="Disease_R_plants"/>
</dbReference>
<dbReference type="InterPro" id="IPR036390">
    <property type="entry name" value="WH_DNA-bd_sf"/>
</dbReference>
<dbReference type="GO" id="GO:0043531">
    <property type="term" value="F:ADP binding"/>
    <property type="evidence" value="ECO:0007669"/>
    <property type="project" value="InterPro"/>
</dbReference>
<keyword evidence="3" id="KW-0611">Plant defense</keyword>
<evidence type="ECO:0000256" key="4">
    <source>
        <dbReference type="ARBA" id="ARBA00023027"/>
    </source>
</evidence>
<dbReference type="SUPFAM" id="SSF52047">
    <property type="entry name" value="RNI-like"/>
    <property type="match status" value="1"/>
</dbReference>
<evidence type="ECO:0000256" key="3">
    <source>
        <dbReference type="ARBA" id="ARBA00022821"/>
    </source>
</evidence>
<name>A0A059C5W7_EUCGR</name>
<dbReference type="InterPro" id="IPR027417">
    <property type="entry name" value="P-loop_NTPase"/>
</dbReference>
<dbReference type="Gramene" id="KCW73634">
    <property type="protein sequence ID" value="KCW73634"/>
    <property type="gene ID" value="EUGRSUZ_E02206"/>
</dbReference>
<evidence type="ECO:0000256" key="2">
    <source>
        <dbReference type="ARBA" id="ARBA00022737"/>
    </source>
</evidence>
<dbReference type="PROSITE" id="PS50104">
    <property type="entry name" value="TIR"/>
    <property type="match status" value="1"/>
</dbReference>
<dbReference type="PROSITE" id="PS51450">
    <property type="entry name" value="LRR"/>
    <property type="match status" value="1"/>
</dbReference>
<accession>A0A059C5W7</accession>
<dbReference type="AlphaFoldDB" id="A0A059C5W7"/>
<dbReference type="Gene3D" id="3.80.10.10">
    <property type="entry name" value="Ribonuclease Inhibitor"/>
    <property type="match status" value="2"/>
</dbReference>
<dbReference type="PANTHER" id="PTHR11017">
    <property type="entry name" value="LEUCINE-RICH REPEAT-CONTAINING PROTEIN"/>
    <property type="match status" value="1"/>
</dbReference>
<reference evidence="6" key="1">
    <citation type="submission" date="2013-07" db="EMBL/GenBank/DDBJ databases">
        <title>The genome of Eucalyptus grandis.</title>
        <authorList>
            <person name="Schmutz J."/>
            <person name="Hayes R."/>
            <person name="Myburg A."/>
            <person name="Tuskan G."/>
            <person name="Grattapaglia D."/>
            <person name="Rokhsar D.S."/>
        </authorList>
    </citation>
    <scope>NUCLEOTIDE SEQUENCE</scope>
    <source>
        <tissue evidence="6">Leaf extractions</tissue>
    </source>
</reference>
<dbReference type="EMBL" id="KK198757">
    <property type="protein sequence ID" value="KCW73634.1"/>
    <property type="molecule type" value="Genomic_DNA"/>
</dbReference>
<dbReference type="Pfam" id="PF23282">
    <property type="entry name" value="WHD_ROQ1"/>
    <property type="match status" value="1"/>
</dbReference>
<keyword evidence="4" id="KW-0520">NAD</keyword>
<dbReference type="SMART" id="SM00382">
    <property type="entry name" value="AAA"/>
    <property type="match status" value="1"/>
</dbReference>
<dbReference type="InterPro" id="IPR058192">
    <property type="entry name" value="WHD_ROQ1-like"/>
</dbReference>
<dbReference type="PANTHER" id="PTHR11017:SF292">
    <property type="entry name" value="AAA+ ATPASE DOMAIN-CONTAINING PROTEIN"/>
    <property type="match status" value="1"/>
</dbReference>
<dbReference type="InterPro" id="IPR035897">
    <property type="entry name" value="Toll_tir_struct_dom_sf"/>
</dbReference>
<dbReference type="SUPFAM" id="SSF46785">
    <property type="entry name" value="Winged helix' DNA-binding domain"/>
    <property type="match status" value="1"/>
</dbReference>